<sequence>MNIGYAWGLNWVVLVVIIEMPFAHGRLIALPIYARLNPKSATPVKKKGKGSKRKKTSVAIMVDMLRTVAGWLPTSLFIFCGDGAYAGIAHLLPSNVKMVSRIRCDAALYAPPKKHRKKGKGRPSKKGKRLLSPEKKARRTAGWKLYNVVLYGERVRRLVQQYQVLVYY</sequence>
<proteinExistence type="predicted"/>
<keyword evidence="2" id="KW-0472">Membrane</keyword>
<feature type="region of interest" description="Disordered" evidence="1">
    <location>
        <begin position="112"/>
        <end position="135"/>
    </location>
</feature>
<name>A0A1F5V5D7_9BACT</name>
<keyword evidence="2" id="KW-0812">Transmembrane</keyword>
<dbReference type="STRING" id="1817863.A2Y62_04110"/>
<feature type="transmembrane region" description="Helical" evidence="2">
    <location>
        <begin position="12"/>
        <end position="36"/>
    </location>
</feature>
<dbReference type="EMBL" id="MFGW01000241">
    <property type="protein sequence ID" value="OGF58625.1"/>
    <property type="molecule type" value="Genomic_DNA"/>
</dbReference>
<protein>
    <recommendedName>
        <fullName evidence="5">Transposase IS701-like DDE domain-containing protein</fullName>
    </recommendedName>
</protein>
<evidence type="ECO:0000313" key="4">
    <source>
        <dbReference type="Proteomes" id="UP000178943"/>
    </source>
</evidence>
<accession>A0A1F5V5D7</accession>
<reference evidence="3 4" key="1">
    <citation type="journal article" date="2016" name="Nat. Commun.">
        <title>Thousands of microbial genomes shed light on interconnected biogeochemical processes in an aquifer system.</title>
        <authorList>
            <person name="Anantharaman K."/>
            <person name="Brown C.T."/>
            <person name="Hug L.A."/>
            <person name="Sharon I."/>
            <person name="Castelle C.J."/>
            <person name="Probst A.J."/>
            <person name="Thomas B.C."/>
            <person name="Singh A."/>
            <person name="Wilkins M.J."/>
            <person name="Karaoz U."/>
            <person name="Brodie E.L."/>
            <person name="Williams K.H."/>
            <person name="Hubbard S.S."/>
            <person name="Banfield J.F."/>
        </authorList>
    </citation>
    <scope>NUCLEOTIDE SEQUENCE [LARGE SCALE GENOMIC DNA]</scope>
</reference>
<evidence type="ECO:0000256" key="2">
    <source>
        <dbReference type="SAM" id="Phobius"/>
    </source>
</evidence>
<dbReference type="Proteomes" id="UP000178943">
    <property type="component" value="Unassembled WGS sequence"/>
</dbReference>
<evidence type="ECO:0008006" key="5">
    <source>
        <dbReference type="Google" id="ProtNLM"/>
    </source>
</evidence>
<keyword evidence="2" id="KW-1133">Transmembrane helix</keyword>
<comment type="caution">
    <text evidence="3">The sequence shown here is derived from an EMBL/GenBank/DDBJ whole genome shotgun (WGS) entry which is preliminary data.</text>
</comment>
<evidence type="ECO:0000313" key="3">
    <source>
        <dbReference type="EMBL" id="OGF58625.1"/>
    </source>
</evidence>
<organism evidence="3 4">
    <name type="scientific">Candidatus Fischerbacteria bacterium RBG_13_37_8</name>
    <dbReference type="NCBI Taxonomy" id="1817863"/>
    <lineage>
        <taxon>Bacteria</taxon>
        <taxon>Candidatus Fischeribacteriota</taxon>
    </lineage>
</organism>
<evidence type="ECO:0000256" key="1">
    <source>
        <dbReference type="SAM" id="MobiDB-lite"/>
    </source>
</evidence>
<gene>
    <name evidence="3" type="ORF">A2Y62_04110</name>
</gene>
<dbReference type="AlphaFoldDB" id="A0A1F5V5D7"/>
<feature type="compositionally biased region" description="Basic residues" evidence="1">
    <location>
        <begin position="112"/>
        <end position="129"/>
    </location>
</feature>